<evidence type="ECO:0000313" key="3">
    <source>
        <dbReference type="Proteomes" id="UP000770785"/>
    </source>
</evidence>
<proteinExistence type="predicted"/>
<sequence length="149" mass="16696">MNPTLKSYQSHRNSLSTPQNGRPVKPIVSAGDFLPRDLALEVLHYWNATLMLNDMRCQEVKPITGTYRVDRFTFDILENTLGGNPMAEQRQEAGWAIHVGRGGVVPETGIVCRAPSYNHLNYPLELRFVRDRKSNLATTPVGASYNEPA</sequence>
<comment type="caution">
    <text evidence="2">The sequence shown here is derived from an EMBL/GenBank/DDBJ whole genome shotgun (WGS) entry which is preliminary data.</text>
</comment>
<feature type="region of interest" description="Disordered" evidence="1">
    <location>
        <begin position="1"/>
        <end position="23"/>
    </location>
</feature>
<gene>
    <name evidence="2" type="ORF">GGR27_000309</name>
</gene>
<protein>
    <submittedName>
        <fullName evidence="2">Uncharacterized protein</fullName>
    </submittedName>
</protein>
<dbReference type="Proteomes" id="UP000770785">
    <property type="component" value="Unassembled WGS sequence"/>
</dbReference>
<evidence type="ECO:0000313" key="2">
    <source>
        <dbReference type="EMBL" id="NJC24828.1"/>
    </source>
</evidence>
<reference evidence="2 3" key="1">
    <citation type="submission" date="2020-03" db="EMBL/GenBank/DDBJ databases">
        <title>Genomic Encyclopedia of Type Strains, Phase IV (KMG-IV): sequencing the most valuable type-strain genomes for metagenomic binning, comparative biology and taxonomic classification.</title>
        <authorList>
            <person name="Goeker M."/>
        </authorList>
    </citation>
    <scope>NUCLEOTIDE SEQUENCE [LARGE SCALE GENOMIC DNA]</scope>
    <source>
        <strain evidence="2 3">DSM 105096</strain>
    </source>
</reference>
<feature type="compositionally biased region" description="Polar residues" evidence="1">
    <location>
        <begin position="1"/>
        <end position="20"/>
    </location>
</feature>
<name>A0ABX0X7I6_9BACT</name>
<keyword evidence="3" id="KW-1185">Reference proteome</keyword>
<accession>A0ABX0X7I6</accession>
<organism evidence="2 3">
    <name type="scientific">Neolewinella antarctica</name>
    <dbReference type="NCBI Taxonomy" id="442734"/>
    <lineage>
        <taxon>Bacteria</taxon>
        <taxon>Pseudomonadati</taxon>
        <taxon>Bacteroidota</taxon>
        <taxon>Saprospiria</taxon>
        <taxon>Saprospirales</taxon>
        <taxon>Lewinellaceae</taxon>
        <taxon>Neolewinella</taxon>
    </lineage>
</organism>
<evidence type="ECO:0000256" key="1">
    <source>
        <dbReference type="SAM" id="MobiDB-lite"/>
    </source>
</evidence>
<dbReference type="RefSeq" id="WP_168035632.1">
    <property type="nucleotide sequence ID" value="NZ_JAATJH010000001.1"/>
</dbReference>
<dbReference type="EMBL" id="JAATJH010000001">
    <property type="protein sequence ID" value="NJC24828.1"/>
    <property type="molecule type" value="Genomic_DNA"/>
</dbReference>